<proteinExistence type="predicted"/>
<organism evidence="2 3">
    <name type="scientific">Rhipicephalus sanguineus</name>
    <name type="common">Brown dog tick</name>
    <name type="synonym">Ixodes sanguineus</name>
    <dbReference type="NCBI Taxonomy" id="34632"/>
    <lineage>
        <taxon>Eukaryota</taxon>
        <taxon>Metazoa</taxon>
        <taxon>Ecdysozoa</taxon>
        <taxon>Arthropoda</taxon>
        <taxon>Chelicerata</taxon>
        <taxon>Arachnida</taxon>
        <taxon>Acari</taxon>
        <taxon>Parasitiformes</taxon>
        <taxon>Ixodida</taxon>
        <taxon>Ixodoidea</taxon>
        <taxon>Ixodidae</taxon>
        <taxon>Rhipicephalinae</taxon>
        <taxon>Rhipicephalus</taxon>
        <taxon>Rhipicephalus</taxon>
    </lineage>
</organism>
<dbReference type="AlphaFoldDB" id="A0A9D4TE60"/>
<gene>
    <name evidence="2" type="ORF">HPB52_024635</name>
</gene>
<sequence>MELHSVAVVARNGRPAILDKPRELREEVSLTIERLQTRVKSVEVSVTTPRSEEQEAHSGNRAIRHQPRASNDL</sequence>
<keyword evidence="3" id="KW-1185">Reference proteome</keyword>
<reference evidence="2" key="2">
    <citation type="submission" date="2021-09" db="EMBL/GenBank/DDBJ databases">
        <authorList>
            <person name="Jia N."/>
            <person name="Wang J."/>
            <person name="Shi W."/>
            <person name="Du L."/>
            <person name="Sun Y."/>
            <person name="Zhan W."/>
            <person name="Jiang J."/>
            <person name="Wang Q."/>
            <person name="Zhang B."/>
            <person name="Ji P."/>
            <person name="Sakyi L.B."/>
            <person name="Cui X."/>
            <person name="Yuan T."/>
            <person name="Jiang B."/>
            <person name="Yang W."/>
            <person name="Lam T.T.-Y."/>
            <person name="Chang Q."/>
            <person name="Ding S."/>
            <person name="Wang X."/>
            <person name="Zhu J."/>
            <person name="Ruan X."/>
            <person name="Zhao L."/>
            <person name="Wei J."/>
            <person name="Que T."/>
            <person name="Du C."/>
            <person name="Cheng J."/>
            <person name="Dai P."/>
            <person name="Han X."/>
            <person name="Huang E."/>
            <person name="Gao Y."/>
            <person name="Liu J."/>
            <person name="Shao H."/>
            <person name="Ye R."/>
            <person name="Li L."/>
            <person name="Wei W."/>
            <person name="Wang X."/>
            <person name="Wang C."/>
            <person name="Huo Q."/>
            <person name="Li W."/>
            <person name="Guo W."/>
            <person name="Chen H."/>
            <person name="Chen S."/>
            <person name="Zhou L."/>
            <person name="Zhou L."/>
            <person name="Ni X."/>
            <person name="Tian J."/>
            <person name="Zhou Y."/>
            <person name="Sheng Y."/>
            <person name="Liu T."/>
            <person name="Pan Y."/>
            <person name="Xia L."/>
            <person name="Li J."/>
            <person name="Zhao F."/>
            <person name="Cao W."/>
        </authorList>
    </citation>
    <scope>NUCLEOTIDE SEQUENCE</scope>
    <source>
        <strain evidence="2">Rsan-2018</strain>
        <tissue evidence="2">Larvae</tissue>
    </source>
</reference>
<feature type="region of interest" description="Disordered" evidence="1">
    <location>
        <begin position="42"/>
        <end position="73"/>
    </location>
</feature>
<evidence type="ECO:0000313" key="2">
    <source>
        <dbReference type="EMBL" id="KAH7986917.1"/>
    </source>
</evidence>
<comment type="caution">
    <text evidence="2">The sequence shown here is derived from an EMBL/GenBank/DDBJ whole genome shotgun (WGS) entry which is preliminary data.</text>
</comment>
<accession>A0A9D4TE60</accession>
<reference evidence="2" key="1">
    <citation type="journal article" date="2020" name="Cell">
        <title>Large-Scale Comparative Analyses of Tick Genomes Elucidate Their Genetic Diversity and Vector Capacities.</title>
        <authorList>
            <consortium name="Tick Genome and Microbiome Consortium (TIGMIC)"/>
            <person name="Jia N."/>
            <person name="Wang J."/>
            <person name="Shi W."/>
            <person name="Du L."/>
            <person name="Sun Y."/>
            <person name="Zhan W."/>
            <person name="Jiang J.F."/>
            <person name="Wang Q."/>
            <person name="Zhang B."/>
            <person name="Ji P."/>
            <person name="Bell-Sakyi L."/>
            <person name="Cui X.M."/>
            <person name="Yuan T.T."/>
            <person name="Jiang B.G."/>
            <person name="Yang W.F."/>
            <person name="Lam T.T."/>
            <person name="Chang Q.C."/>
            <person name="Ding S.J."/>
            <person name="Wang X.J."/>
            <person name="Zhu J.G."/>
            <person name="Ruan X.D."/>
            <person name="Zhao L."/>
            <person name="Wei J.T."/>
            <person name="Ye R.Z."/>
            <person name="Que T.C."/>
            <person name="Du C.H."/>
            <person name="Zhou Y.H."/>
            <person name="Cheng J.X."/>
            <person name="Dai P.F."/>
            <person name="Guo W.B."/>
            <person name="Han X.H."/>
            <person name="Huang E.J."/>
            <person name="Li L.F."/>
            <person name="Wei W."/>
            <person name="Gao Y.C."/>
            <person name="Liu J.Z."/>
            <person name="Shao H.Z."/>
            <person name="Wang X."/>
            <person name="Wang C.C."/>
            <person name="Yang T.C."/>
            <person name="Huo Q.B."/>
            <person name="Li W."/>
            <person name="Chen H.Y."/>
            <person name="Chen S.E."/>
            <person name="Zhou L.G."/>
            <person name="Ni X.B."/>
            <person name="Tian J.H."/>
            <person name="Sheng Y."/>
            <person name="Liu T."/>
            <person name="Pan Y.S."/>
            <person name="Xia L.Y."/>
            <person name="Li J."/>
            <person name="Zhao F."/>
            <person name="Cao W.C."/>
        </authorList>
    </citation>
    <scope>NUCLEOTIDE SEQUENCE</scope>
    <source>
        <strain evidence="2">Rsan-2018</strain>
    </source>
</reference>
<evidence type="ECO:0000313" key="3">
    <source>
        <dbReference type="Proteomes" id="UP000821837"/>
    </source>
</evidence>
<evidence type="ECO:0000256" key="1">
    <source>
        <dbReference type="SAM" id="MobiDB-lite"/>
    </source>
</evidence>
<protein>
    <submittedName>
        <fullName evidence="2">Uncharacterized protein</fullName>
    </submittedName>
</protein>
<dbReference type="EMBL" id="JABSTV010000220">
    <property type="protein sequence ID" value="KAH7986917.1"/>
    <property type="molecule type" value="Genomic_DNA"/>
</dbReference>
<name>A0A9D4TE60_RHISA</name>
<dbReference type="Proteomes" id="UP000821837">
    <property type="component" value="Unassembled WGS sequence"/>
</dbReference>